<accession>A0A2C6JWS3</accession>
<protein>
    <submittedName>
        <fullName evidence="2">Transmembrane protein</fullName>
    </submittedName>
</protein>
<feature type="compositionally biased region" description="Basic and acidic residues" evidence="1">
    <location>
        <begin position="896"/>
        <end position="907"/>
    </location>
</feature>
<feature type="compositionally biased region" description="Basic and acidic residues" evidence="1">
    <location>
        <begin position="1140"/>
        <end position="1151"/>
    </location>
</feature>
<feature type="region of interest" description="Disordered" evidence="1">
    <location>
        <begin position="1"/>
        <end position="32"/>
    </location>
</feature>
<name>A0A2C6JWS3_9APIC</name>
<evidence type="ECO:0000313" key="2">
    <source>
        <dbReference type="EMBL" id="PHJ15530.1"/>
    </source>
</evidence>
<feature type="region of interest" description="Disordered" evidence="1">
    <location>
        <begin position="1097"/>
        <end position="1152"/>
    </location>
</feature>
<dbReference type="GeneID" id="94433972"/>
<feature type="region of interest" description="Disordered" evidence="1">
    <location>
        <begin position="362"/>
        <end position="404"/>
    </location>
</feature>
<feature type="region of interest" description="Disordered" evidence="1">
    <location>
        <begin position="713"/>
        <end position="1029"/>
    </location>
</feature>
<feature type="non-terminal residue" evidence="2">
    <location>
        <position position="1668"/>
    </location>
</feature>
<feature type="compositionally biased region" description="Low complexity" evidence="1">
    <location>
        <begin position="516"/>
        <end position="528"/>
    </location>
</feature>
<feature type="region of interest" description="Disordered" evidence="1">
    <location>
        <begin position="1178"/>
        <end position="1230"/>
    </location>
</feature>
<feature type="region of interest" description="Disordered" evidence="1">
    <location>
        <begin position="309"/>
        <end position="344"/>
    </location>
</feature>
<feature type="compositionally biased region" description="Polar residues" evidence="1">
    <location>
        <begin position="1012"/>
        <end position="1026"/>
    </location>
</feature>
<feature type="compositionally biased region" description="Basic and acidic residues" evidence="1">
    <location>
        <begin position="604"/>
        <end position="626"/>
    </location>
</feature>
<evidence type="ECO:0000313" key="3">
    <source>
        <dbReference type="Proteomes" id="UP000221165"/>
    </source>
</evidence>
<feature type="compositionally biased region" description="Basic and acidic residues" evidence="1">
    <location>
        <begin position="1205"/>
        <end position="1217"/>
    </location>
</feature>
<feature type="compositionally biased region" description="Low complexity" evidence="1">
    <location>
        <begin position="752"/>
        <end position="764"/>
    </location>
</feature>
<feature type="compositionally biased region" description="Basic and acidic residues" evidence="1">
    <location>
        <begin position="451"/>
        <end position="513"/>
    </location>
</feature>
<feature type="compositionally biased region" description="Basic and acidic residues" evidence="1">
    <location>
        <begin position="956"/>
        <end position="975"/>
    </location>
</feature>
<gene>
    <name evidence="2" type="ORF">CSUI_010659</name>
</gene>
<feature type="compositionally biased region" description="Basic and acidic residues" evidence="1">
    <location>
        <begin position="1365"/>
        <end position="1400"/>
    </location>
</feature>
<dbReference type="RefSeq" id="XP_067917263.1">
    <property type="nucleotide sequence ID" value="XM_068070761.1"/>
</dbReference>
<feature type="compositionally biased region" description="Basic and acidic residues" evidence="1">
    <location>
        <begin position="1183"/>
        <end position="1197"/>
    </location>
</feature>
<feature type="compositionally biased region" description="Low complexity" evidence="1">
    <location>
        <begin position="718"/>
        <end position="732"/>
    </location>
</feature>
<keyword evidence="2" id="KW-0472">Membrane</keyword>
<feature type="compositionally biased region" description="Acidic residues" evidence="1">
    <location>
        <begin position="868"/>
        <end position="886"/>
    </location>
</feature>
<feature type="compositionally biased region" description="Acidic residues" evidence="1">
    <location>
        <begin position="1"/>
        <end position="15"/>
    </location>
</feature>
<keyword evidence="2" id="KW-0812">Transmembrane</keyword>
<dbReference type="EMBL" id="MIGC01007922">
    <property type="protein sequence ID" value="PHJ15530.1"/>
    <property type="molecule type" value="Genomic_DNA"/>
</dbReference>
<feature type="compositionally biased region" description="Low complexity" evidence="1">
    <location>
        <begin position="791"/>
        <end position="812"/>
    </location>
</feature>
<feature type="region of interest" description="Disordered" evidence="1">
    <location>
        <begin position="1340"/>
        <end position="1400"/>
    </location>
</feature>
<organism evidence="2 3">
    <name type="scientific">Cystoisospora suis</name>
    <dbReference type="NCBI Taxonomy" id="483139"/>
    <lineage>
        <taxon>Eukaryota</taxon>
        <taxon>Sar</taxon>
        <taxon>Alveolata</taxon>
        <taxon>Apicomplexa</taxon>
        <taxon>Conoidasida</taxon>
        <taxon>Coccidia</taxon>
        <taxon>Eucoccidiorida</taxon>
        <taxon>Eimeriorina</taxon>
        <taxon>Sarcocystidae</taxon>
        <taxon>Cystoisospora</taxon>
    </lineage>
</organism>
<feature type="region of interest" description="Disordered" evidence="1">
    <location>
        <begin position="451"/>
        <end position="542"/>
    </location>
</feature>
<dbReference type="Proteomes" id="UP000221165">
    <property type="component" value="Unassembled WGS sequence"/>
</dbReference>
<feature type="compositionally biased region" description="Low complexity" evidence="1">
    <location>
        <begin position="1354"/>
        <end position="1364"/>
    </location>
</feature>
<feature type="compositionally biased region" description="Basic and acidic residues" evidence="1">
    <location>
        <begin position="268"/>
        <end position="279"/>
    </location>
</feature>
<feature type="compositionally biased region" description="Low complexity" evidence="1">
    <location>
        <begin position="1317"/>
        <end position="1327"/>
    </location>
</feature>
<feature type="region of interest" description="Disordered" evidence="1">
    <location>
        <begin position="1290"/>
        <end position="1327"/>
    </location>
</feature>
<proteinExistence type="predicted"/>
<feature type="region of interest" description="Disordered" evidence="1">
    <location>
        <begin position="268"/>
        <end position="292"/>
    </location>
</feature>
<feature type="compositionally biased region" description="Basic and acidic residues" evidence="1">
    <location>
        <begin position="1101"/>
        <end position="1113"/>
    </location>
</feature>
<reference evidence="2 3" key="1">
    <citation type="journal article" date="2017" name="Int. J. Parasitol.">
        <title>The genome of the protozoan parasite Cystoisospora suis and a reverse vaccinology approach to identify vaccine candidates.</title>
        <authorList>
            <person name="Palmieri N."/>
            <person name="Shrestha A."/>
            <person name="Ruttkowski B."/>
            <person name="Beck T."/>
            <person name="Vogl C."/>
            <person name="Tomley F."/>
            <person name="Blake D.P."/>
            <person name="Joachim A."/>
        </authorList>
    </citation>
    <scope>NUCLEOTIDE SEQUENCE [LARGE SCALE GENOMIC DNA]</scope>
    <source>
        <strain evidence="2 3">Wien I</strain>
    </source>
</reference>
<evidence type="ECO:0000256" key="1">
    <source>
        <dbReference type="SAM" id="MobiDB-lite"/>
    </source>
</evidence>
<feature type="compositionally biased region" description="Basic and acidic residues" evidence="1">
    <location>
        <begin position="813"/>
        <end position="833"/>
    </location>
</feature>
<feature type="region of interest" description="Disordered" evidence="1">
    <location>
        <begin position="570"/>
        <end position="626"/>
    </location>
</feature>
<feature type="compositionally biased region" description="Basic and acidic residues" evidence="1">
    <location>
        <begin position="573"/>
        <end position="583"/>
    </location>
</feature>
<feature type="compositionally biased region" description="Low complexity" evidence="1">
    <location>
        <begin position="976"/>
        <end position="986"/>
    </location>
</feature>
<sequence length="1668" mass="191908">MNVLSGEEEGEDEDSLYSSSSSQREGESKIRRRKRRNLRRIKRFFRRVYRHVKSKYRRAHQKFRSELSKEFFGKRLLNIMRGDRLIQVMLVAYTETFPDPSTFPRTVLMSPLQLYKFCTFHTLLKTQVTPYLLDPAKGRSLVMQLKAVQVPSERHKKALQRLNEKLDSMKRPSTGLERENSFRTLRQVAGYIRLLAELTLTKRDIPENTSRSFYRYAHLKLRPANEAKTDFDYITTLQMEVIDLESLYAIHSAFSDVESLKKLEEEFSKEKTRNDERLVKNGPLHKNLTAERHRLYSSHHDWGVTKRDALEEDEEGLDDRDPRPRHLSTTHAEKNLTRSPNSPLTITLECKGYVPKTFASQTAASQAEETDQEKKSSFESLKGGLRSEEAQGVSTPHRKPSLPGEFRDFLLRKLGALTSDKIIWSEKLPKSSSPSPPVSFFSLTEKHAWMDGLSQDKEEAGEGGEGEAKDRNGPKITTKKEKEMPRVRDRGEEEVLHGFSKDRNDLSRDKNEDPDASTAASSSSLYPSERSEDETSVDGRGRRSITLPSLRSRLDLFRRDSWLHRNKIFYLPPKKDGDDEGGKKTTKRRVSIFAGGGSRRRRMKEREDAEEEKKKNKKGHDNGDEEKSLQWKMLMEMPLMTGLEVLGLHTEFKDDRMHSHHPNLMNLPQAVTCHLAQPFSEFVLPVNLPEWMKFRKDRYLDVADLREEQEQTEFELQSVLPTSSSSTTSAASSPPPVVSPAASKEETKGLLSPPGERSGRSSSFQRREEEENLKDSVGPSIQQTVVPLSPPASSSSDEENLLSSLQNEALSQQEEKRQRKEEEKKKKEEEKDMIFPAGEGQPLNSSSSSPDRLITHKRQQKLSQHDTIEEEEDQRVEEKEGEEEEETRSSLAETGSYDKVKKEKEIPMLEEESDEKRELLLTDSVHIPPLSVGDSLLHRSNKSHGSKETSPTLGAKDNRQRDGREEKAENEERISSSRSSLDSANSTELKEDLKETSEKEMKSPSQGEHLLLSNSPGVHTPDPSSVSTSLLPGSFLPLPSLSQESVIPYALGYGILPIFLDTFDLFYSLAAPSKRRTRELIKDVKFLLSNLYVERQGQQQEEEKASEEKDQEKGSSPAPRVDKSEKERNWREKNKKKKMMMKEKIRQETRGSIKKKKKKDLFLEDFERIVRDAIDKATSGGIRQERTGRGRGEEEERRRRRRQLDKKDERRKGRSHDDFDDDGSSFQLDDRRGSEVNNPFLFSLFRELLLAAISMRREVKKQKISQVASWMCMNSARDVCRRSITTKTMEIPNKQKKKNYLISRQEEEEGEKNRGMRSSTTTSSSQLSRLLATMSQIKVHGDTSDKPVETGAPSEGSSTSADDLSSSKESKGKEDEHGERRTKGNRREKEKKEEEEKGELQKCMEELKARCSDDEWLEFQELLYAEQLTIQRASFIHALHSAHPKDLRLILDTVDQALFDRVYETLEKTWWTSLSPSSSDRRRPAAYQIVRQLSERKRKKTRHVRIRKSESPSMNILQDPGTSIDPGKKQQTSPRVFWLTLSQSFARRWAYAKKRYHFALEVLSHVHPHYSIPFVRDAFELFFFKITRGDFATPQMVQGYLRAIRWKYAREASEQRDQTLVSRGLFMKNFLLEKTDKDQGETFSRVKPLDDCNDSGMEVALKFKSPAG</sequence>
<feature type="compositionally biased region" description="Basic and acidic residues" evidence="1">
    <location>
        <begin position="1120"/>
        <end position="1132"/>
    </location>
</feature>
<feature type="compositionally biased region" description="Basic and acidic residues" evidence="1">
    <location>
        <begin position="988"/>
        <end position="1002"/>
    </location>
</feature>
<dbReference type="VEuPathDB" id="ToxoDB:CSUI_010659"/>
<comment type="caution">
    <text evidence="2">The sequence shown here is derived from an EMBL/GenBank/DDBJ whole genome shotgun (WGS) entry which is preliminary data.</text>
</comment>
<keyword evidence="3" id="KW-1185">Reference proteome</keyword>